<feature type="domain" description="PH" evidence="2">
    <location>
        <begin position="69"/>
        <end position="201"/>
    </location>
</feature>
<dbReference type="InterPro" id="IPR001849">
    <property type="entry name" value="PH_domain"/>
</dbReference>
<feature type="compositionally biased region" description="Polar residues" evidence="1">
    <location>
        <begin position="217"/>
        <end position="226"/>
    </location>
</feature>
<dbReference type="EMBL" id="JAXCGZ010007563">
    <property type="protein sequence ID" value="KAK7079205.1"/>
    <property type="molecule type" value="Genomic_DNA"/>
</dbReference>
<dbReference type="CDD" id="cd13245">
    <property type="entry name" value="PH_PLEKHG7"/>
    <property type="match status" value="1"/>
</dbReference>
<comment type="caution">
    <text evidence="3">The sequence shown here is derived from an EMBL/GenBank/DDBJ whole genome shotgun (WGS) entry which is preliminary data.</text>
</comment>
<feature type="region of interest" description="Disordered" evidence="1">
    <location>
        <begin position="217"/>
        <end position="241"/>
    </location>
</feature>
<evidence type="ECO:0000256" key="1">
    <source>
        <dbReference type="SAM" id="MobiDB-lite"/>
    </source>
</evidence>
<gene>
    <name evidence="3" type="primary">PLEKHG7_2</name>
    <name evidence="3" type="ORF">SK128_003941</name>
</gene>
<name>A0AAN8XI03_HALRR</name>
<dbReference type="Gene3D" id="2.30.29.30">
    <property type="entry name" value="Pleckstrin-homology domain (PH domain)/Phosphotyrosine-binding domain (PTB)"/>
    <property type="match status" value="1"/>
</dbReference>
<keyword evidence="4" id="KW-1185">Reference proteome</keyword>
<accession>A0AAN8XI03</accession>
<dbReference type="GO" id="GO:0007266">
    <property type="term" value="P:Rho protein signal transduction"/>
    <property type="evidence" value="ECO:0007669"/>
    <property type="project" value="TreeGrafter"/>
</dbReference>
<evidence type="ECO:0000259" key="2">
    <source>
        <dbReference type="PROSITE" id="PS50003"/>
    </source>
</evidence>
<dbReference type="Pfam" id="PF22697">
    <property type="entry name" value="SOS1_NGEF_PH"/>
    <property type="match status" value="1"/>
</dbReference>
<dbReference type="Proteomes" id="UP001381693">
    <property type="component" value="Unassembled WGS sequence"/>
</dbReference>
<dbReference type="InterPro" id="IPR011993">
    <property type="entry name" value="PH-like_dom_sf"/>
</dbReference>
<dbReference type="SMART" id="SM00233">
    <property type="entry name" value="PH"/>
    <property type="match status" value="1"/>
</dbReference>
<reference evidence="3 4" key="1">
    <citation type="submission" date="2023-11" db="EMBL/GenBank/DDBJ databases">
        <title>Halocaridina rubra genome assembly.</title>
        <authorList>
            <person name="Smith C."/>
        </authorList>
    </citation>
    <scope>NUCLEOTIDE SEQUENCE [LARGE SCALE GENOMIC DNA]</scope>
    <source>
        <strain evidence="3">EP-1</strain>
        <tissue evidence="3">Whole</tissue>
    </source>
</reference>
<evidence type="ECO:0000313" key="3">
    <source>
        <dbReference type="EMBL" id="KAK7079205.1"/>
    </source>
</evidence>
<sequence length="241" mass="28253">MFSFRPYPKGELDDKMKWLKNFERLLEIQRNIVWPPVTELDPKVYIPEFLKGAISRQPCERLIVSPRRQIILEGSLHMIDSNKPQEMYVILFDDMLLVTRRKKGLHKKKSSLTENWPSSCSRGSTGGESALRYIVYKQPLSLDRFFIHDVTPHESAASKLEAAFVLVNLNRFQQIVAVYTFQAQTEQIKQTWLLKLRDTQDKWKRTLQNTVFRTQRLPSSATTPPKGTQFLRESSLHREYP</sequence>
<evidence type="ECO:0000313" key="4">
    <source>
        <dbReference type="Proteomes" id="UP001381693"/>
    </source>
</evidence>
<dbReference type="PROSITE" id="PS50003">
    <property type="entry name" value="PH_DOMAIN"/>
    <property type="match status" value="1"/>
</dbReference>
<dbReference type="PANTHER" id="PTHR13217">
    <property type="entry name" value="PLECKSTRIN HOMOLOGY DOMAIN-CONTAINING FAMILY G MEMBER 7"/>
    <property type="match status" value="1"/>
</dbReference>
<dbReference type="PANTHER" id="PTHR13217:SF6">
    <property type="entry name" value="PLECKSTRIN HOMOLOGY DOMAIN-CONTAINING FAMILY G MEMBER 7"/>
    <property type="match status" value="1"/>
</dbReference>
<dbReference type="InterPro" id="IPR055251">
    <property type="entry name" value="SOS1_NGEF_PH"/>
</dbReference>
<dbReference type="AlphaFoldDB" id="A0AAN8XI03"/>
<proteinExistence type="predicted"/>
<dbReference type="SUPFAM" id="SSF50729">
    <property type="entry name" value="PH domain-like"/>
    <property type="match status" value="1"/>
</dbReference>
<protein>
    <submittedName>
        <fullName evidence="3">Prolactin receptor</fullName>
    </submittedName>
</protein>
<organism evidence="3 4">
    <name type="scientific">Halocaridina rubra</name>
    <name type="common">Hawaiian red shrimp</name>
    <dbReference type="NCBI Taxonomy" id="373956"/>
    <lineage>
        <taxon>Eukaryota</taxon>
        <taxon>Metazoa</taxon>
        <taxon>Ecdysozoa</taxon>
        <taxon>Arthropoda</taxon>
        <taxon>Crustacea</taxon>
        <taxon>Multicrustacea</taxon>
        <taxon>Malacostraca</taxon>
        <taxon>Eumalacostraca</taxon>
        <taxon>Eucarida</taxon>
        <taxon>Decapoda</taxon>
        <taxon>Pleocyemata</taxon>
        <taxon>Caridea</taxon>
        <taxon>Atyoidea</taxon>
        <taxon>Atyidae</taxon>
        <taxon>Halocaridina</taxon>
    </lineage>
</organism>
<keyword evidence="3" id="KW-0675">Receptor</keyword>
<dbReference type="InterPro" id="IPR040181">
    <property type="entry name" value="PKHG5/7"/>
</dbReference>